<proteinExistence type="predicted"/>
<name>A0A9D2LRZ3_9FIRM</name>
<protein>
    <submittedName>
        <fullName evidence="2">Uncharacterized protein</fullName>
    </submittedName>
</protein>
<dbReference type="Proteomes" id="UP000823842">
    <property type="component" value="Unassembled WGS sequence"/>
</dbReference>
<evidence type="ECO:0000313" key="2">
    <source>
        <dbReference type="EMBL" id="HJB27603.1"/>
    </source>
</evidence>
<comment type="caution">
    <text evidence="2">The sequence shown here is derived from an EMBL/GenBank/DDBJ whole genome shotgun (WGS) entry which is preliminary data.</text>
</comment>
<feature type="compositionally biased region" description="Basic and acidic residues" evidence="1">
    <location>
        <begin position="94"/>
        <end position="110"/>
    </location>
</feature>
<feature type="region of interest" description="Disordered" evidence="1">
    <location>
        <begin position="91"/>
        <end position="110"/>
    </location>
</feature>
<evidence type="ECO:0000256" key="1">
    <source>
        <dbReference type="SAM" id="MobiDB-lite"/>
    </source>
</evidence>
<evidence type="ECO:0000313" key="3">
    <source>
        <dbReference type="Proteomes" id="UP000823842"/>
    </source>
</evidence>
<organism evidence="2 3">
    <name type="scientific">Candidatus Blautia faecavium</name>
    <dbReference type="NCBI Taxonomy" id="2838487"/>
    <lineage>
        <taxon>Bacteria</taxon>
        <taxon>Bacillati</taxon>
        <taxon>Bacillota</taxon>
        <taxon>Clostridia</taxon>
        <taxon>Lachnospirales</taxon>
        <taxon>Lachnospiraceae</taxon>
        <taxon>Blautia</taxon>
    </lineage>
</organism>
<reference evidence="2" key="1">
    <citation type="journal article" date="2021" name="PeerJ">
        <title>Extensive microbial diversity within the chicken gut microbiome revealed by metagenomics and culture.</title>
        <authorList>
            <person name="Gilroy R."/>
            <person name="Ravi A."/>
            <person name="Getino M."/>
            <person name="Pursley I."/>
            <person name="Horton D.L."/>
            <person name="Alikhan N.F."/>
            <person name="Baker D."/>
            <person name="Gharbi K."/>
            <person name="Hall N."/>
            <person name="Watson M."/>
            <person name="Adriaenssens E.M."/>
            <person name="Foster-Nyarko E."/>
            <person name="Jarju S."/>
            <person name="Secka A."/>
            <person name="Antonio M."/>
            <person name="Oren A."/>
            <person name="Chaudhuri R.R."/>
            <person name="La Ragione R."/>
            <person name="Hildebrand F."/>
            <person name="Pallen M.J."/>
        </authorList>
    </citation>
    <scope>NUCLEOTIDE SEQUENCE</scope>
    <source>
        <strain evidence="2">ChiSjej1B19-5720</strain>
    </source>
</reference>
<dbReference type="AlphaFoldDB" id="A0A9D2LRZ3"/>
<gene>
    <name evidence="2" type="ORF">IAA06_02280</name>
</gene>
<accession>A0A9D2LRZ3</accession>
<dbReference type="EMBL" id="DWYZ01000054">
    <property type="protein sequence ID" value="HJB27603.1"/>
    <property type="molecule type" value="Genomic_DNA"/>
</dbReference>
<sequence>MEIIEVLPLDIFKESLHNKSIQNKLDVWLTFLSSDAPENICALLECYPDFRDLYEHVYQLCRNMENIMGIFSEELLQMDRNTVQYMIDEMPETIDQRNESADTGIRDSTK</sequence>
<reference evidence="2" key="2">
    <citation type="submission" date="2021-04" db="EMBL/GenBank/DDBJ databases">
        <authorList>
            <person name="Gilroy R."/>
        </authorList>
    </citation>
    <scope>NUCLEOTIDE SEQUENCE</scope>
    <source>
        <strain evidence="2">ChiSjej1B19-5720</strain>
    </source>
</reference>